<dbReference type="AlphaFoldDB" id="A0A9D1P688"/>
<evidence type="ECO:0000259" key="4">
    <source>
        <dbReference type="Pfam" id="PF13240"/>
    </source>
</evidence>
<feature type="region of interest" description="Disordered" evidence="1">
    <location>
        <begin position="490"/>
        <end position="510"/>
    </location>
</feature>
<dbReference type="Pfam" id="PF13240">
    <property type="entry name" value="Zn_Ribbon_1"/>
    <property type="match status" value="1"/>
</dbReference>
<protein>
    <submittedName>
        <fullName evidence="5">Zinc ribbon domain-containing protein</fullName>
    </submittedName>
</protein>
<proteinExistence type="predicted"/>
<keyword evidence="3" id="KW-0732">Signal</keyword>
<dbReference type="InterPro" id="IPR026870">
    <property type="entry name" value="Zinc_ribbon_dom"/>
</dbReference>
<organism evidence="5 6">
    <name type="scientific">Candidatus Ornithocaccomicrobium faecavium</name>
    <dbReference type="NCBI Taxonomy" id="2840890"/>
    <lineage>
        <taxon>Bacteria</taxon>
        <taxon>Bacillati</taxon>
        <taxon>Bacillota</taxon>
        <taxon>Clostridia</taxon>
        <taxon>Candidatus Ornithocaccomicrobium</taxon>
    </lineage>
</organism>
<dbReference type="EMBL" id="DVOT01000097">
    <property type="protein sequence ID" value="HIV27393.1"/>
    <property type="molecule type" value="Genomic_DNA"/>
</dbReference>
<reference evidence="5" key="2">
    <citation type="journal article" date="2021" name="PeerJ">
        <title>Extensive microbial diversity within the chicken gut microbiome revealed by metagenomics and culture.</title>
        <authorList>
            <person name="Gilroy R."/>
            <person name="Ravi A."/>
            <person name="Getino M."/>
            <person name="Pursley I."/>
            <person name="Horton D.L."/>
            <person name="Alikhan N.F."/>
            <person name="Baker D."/>
            <person name="Gharbi K."/>
            <person name="Hall N."/>
            <person name="Watson M."/>
            <person name="Adriaenssens E.M."/>
            <person name="Foster-Nyarko E."/>
            <person name="Jarju S."/>
            <person name="Secka A."/>
            <person name="Antonio M."/>
            <person name="Oren A."/>
            <person name="Chaudhuri R.R."/>
            <person name="La Ragione R."/>
            <person name="Hildebrand F."/>
            <person name="Pallen M.J."/>
        </authorList>
    </citation>
    <scope>NUCLEOTIDE SEQUENCE</scope>
    <source>
        <strain evidence="5">CHK183-6373</strain>
    </source>
</reference>
<comment type="caution">
    <text evidence="5">The sequence shown here is derived from an EMBL/GenBank/DDBJ whole genome shotgun (WGS) entry which is preliminary data.</text>
</comment>
<evidence type="ECO:0000256" key="2">
    <source>
        <dbReference type="SAM" id="Phobius"/>
    </source>
</evidence>
<evidence type="ECO:0000256" key="1">
    <source>
        <dbReference type="SAM" id="MobiDB-lite"/>
    </source>
</evidence>
<feature type="transmembrane region" description="Helical" evidence="2">
    <location>
        <begin position="382"/>
        <end position="404"/>
    </location>
</feature>
<name>A0A9D1P688_9FIRM</name>
<accession>A0A9D1P688</accession>
<dbReference type="Proteomes" id="UP000886884">
    <property type="component" value="Unassembled WGS sequence"/>
</dbReference>
<keyword evidence="2" id="KW-0472">Membrane</keyword>
<evidence type="ECO:0000256" key="3">
    <source>
        <dbReference type="SAM" id="SignalP"/>
    </source>
</evidence>
<evidence type="ECO:0000313" key="6">
    <source>
        <dbReference type="Proteomes" id="UP000886884"/>
    </source>
</evidence>
<keyword evidence="2" id="KW-1133">Transmembrane helix</keyword>
<sequence length="556" mass="61732">MAFKKWILCGLLCCALPLVALAENDIYYLDEPGLTIELGGDFMAFTRGVQEDDPNLTKIGLSREEFLSLMREQNAYLVAWDESLDKELLVSVVEVPANDLNQFSDTQTGFLLAIIKGIYENAGIDFLQSDTYSTKQAKFARVQFAGDDGIEAFYGLQYVTIRDGKLINIALRSYDGPLRASQKGFLQRIVDRVVFDAPLKPEPEPVRTPAFLFTDPTSGIAFTVPANWQEEPMTEEREYLDAKFVSTLDAGLSMFYSCADLWSELSEAEKSLLPRALCDSSAFTGAEIARILGYAEDEFSVVSIAGDQYYSVQTVLLETFYGIPVEVPATMMARIENGYLFLFQFAGATDNAHYNDFRALMNSVDFSGVHGNETLEEDLTRLYWIEILFDLVVTIAIYSLPILLYRYVIRRRPMGRRKAKRVAIVYGAVAFVAMSCLIAYINGGSAAIGAVFLWSWVNYKTLTSGKKRGQSRARSTRVKVRPQGAQAREAFGNSARSAPAQKTHAGGASVARKTPPFREAIVVFCHKCGNRLAPGSAFCNRCGAQVIGTVPRQDRQ</sequence>
<reference evidence="5" key="1">
    <citation type="submission" date="2020-10" db="EMBL/GenBank/DDBJ databases">
        <authorList>
            <person name="Gilroy R."/>
        </authorList>
    </citation>
    <scope>NUCLEOTIDE SEQUENCE</scope>
    <source>
        <strain evidence="5">CHK183-6373</strain>
    </source>
</reference>
<feature type="transmembrane region" description="Helical" evidence="2">
    <location>
        <begin position="424"/>
        <end position="457"/>
    </location>
</feature>
<feature type="domain" description="Zinc-ribbon" evidence="4">
    <location>
        <begin position="524"/>
        <end position="545"/>
    </location>
</feature>
<feature type="chain" id="PRO_5038450555" evidence="3">
    <location>
        <begin position="23"/>
        <end position="556"/>
    </location>
</feature>
<keyword evidence="2" id="KW-0812">Transmembrane</keyword>
<evidence type="ECO:0000313" key="5">
    <source>
        <dbReference type="EMBL" id="HIV27393.1"/>
    </source>
</evidence>
<gene>
    <name evidence="5" type="ORF">IAA64_05460</name>
</gene>
<feature type="signal peptide" evidence="3">
    <location>
        <begin position="1"/>
        <end position="22"/>
    </location>
</feature>